<dbReference type="Pfam" id="PF01812">
    <property type="entry name" value="5-FTHF_cyc-lig"/>
    <property type="match status" value="1"/>
</dbReference>
<evidence type="ECO:0000256" key="6">
    <source>
        <dbReference type="PIRSR" id="PIRSR006806-1"/>
    </source>
</evidence>
<keyword evidence="8" id="KW-0436">Ligase</keyword>
<comment type="catalytic activity">
    <reaction evidence="4 7">
        <text>(6S)-5-formyl-5,6,7,8-tetrahydrofolate + ATP = (6R)-5,10-methenyltetrahydrofolate + ADP + phosphate</text>
        <dbReference type="Rhea" id="RHEA:10488"/>
        <dbReference type="ChEBI" id="CHEBI:30616"/>
        <dbReference type="ChEBI" id="CHEBI:43474"/>
        <dbReference type="ChEBI" id="CHEBI:57455"/>
        <dbReference type="ChEBI" id="CHEBI:57457"/>
        <dbReference type="ChEBI" id="CHEBI:456216"/>
        <dbReference type="EC" id="6.3.3.2"/>
    </reaction>
</comment>
<feature type="binding site" evidence="6">
    <location>
        <begin position="156"/>
        <end position="164"/>
    </location>
    <ligand>
        <name>ATP</name>
        <dbReference type="ChEBI" id="CHEBI:30616"/>
    </ligand>
</feature>
<dbReference type="InterPro" id="IPR024185">
    <property type="entry name" value="FTHF_cligase-like_sf"/>
</dbReference>
<dbReference type="GO" id="GO:0035999">
    <property type="term" value="P:tetrahydrofolate interconversion"/>
    <property type="evidence" value="ECO:0007669"/>
    <property type="project" value="TreeGrafter"/>
</dbReference>
<evidence type="ECO:0000256" key="4">
    <source>
        <dbReference type="ARBA" id="ARBA00036539"/>
    </source>
</evidence>
<dbReference type="AlphaFoldDB" id="A0A1V9ZFD4"/>
<evidence type="ECO:0000313" key="9">
    <source>
        <dbReference type="Proteomes" id="UP000243579"/>
    </source>
</evidence>
<dbReference type="NCBIfam" id="TIGR02727">
    <property type="entry name" value="MTHFS_bact"/>
    <property type="match status" value="1"/>
</dbReference>
<dbReference type="GO" id="GO:0005524">
    <property type="term" value="F:ATP binding"/>
    <property type="evidence" value="ECO:0007669"/>
    <property type="project" value="UniProtKB-KW"/>
</dbReference>
<dbReference type="Gene3D" id="3.40.50.10420">
    <property type="entry name" value="NagB/RpiA/CoA transferase-like"/>
    <property type="match status" value="1"/>
</dbReference>
<dbReference type="PANTHER" id="PTHR23407:SF1">
    <property type="entry name" value="5-FORMYLTETRAHYDROFOLATE CYCLO-LIGASE"/>
    <property type="match status" value="1"/>
</dbReference>
<name>A0A1V9ZFD4_ACHHY</name>
<evidence type="ECO:0000313" key="8">
    <source>
        <dbReference type="EMBL" id="OQR96709.1"/>
    </source>
</evidence>
<dbReference type="SUPFAM" id="SSF100950">
    <property type="entry name" value="NagB/RpiA/CoA transferase-like"/>
    <property type="match status" value="1"/>
</dbReference>
<dbReference type="EMBL" id="JNBR01000132">
    <property type="protein sequence ID" value="OQR96709.1"/>
    <property type="molecule type" value="Genomic_DNA"/>
</dbReference>
<dbReference type="Proteomes" id="UP000243579">
    <property type="component" value="Unassembled WGS sequence"/>
</dbReference>
<comment type="cofactor">
    <cofactor evidence="7">
        <name>Mg(2+)</name>
        <dbReference type="ChEBI" id="CHEBI:18420"/>
    </cofactor>
</comment>
<feature type="binding site" evidence="6">
    <location>
        <begin position="16"/>
        <end position="20"/>
    </location>
    <ligand>
        <name>ATP</name>
        <dbReference type="ChEBI" id="CHEBI:30616"/>
    </ligand>
</feature>
<dbReference type="GO" id="GO:0009396">
    <property type="term" value="P:folic acid-containing compound biosynthetic process"/>
    <property type="evidence" value="ECO:0007669"/>
    <property type="project" value="TreeGrafter"/>
</dbReference>
<evidence type="ECO:0000256" key="7">
    <source>
        <dbReference type="RuleBase" id="RU361279"/>
    </source>
</evidence>
<dbReference type="GO" id="GO:0030272">
    <property type="term" value="F:5-formyltetrahydrofolate cyclo-ligase activity"/>
    <property type="evidence" value="ECO:0007669"/>
    <property type="project" value="UniProtKB-EC"/>
</dbReference>
<comment type="similarity">
    <text evidence="1 7">Belongs to the 5-formyltetrahydrofolate cyclo-ligase family.</text>
</comment>
<protein>
    <recommendedName>
        <fullName evidence="5 7">5-formyltetrahydrofolate cyclo-ligase</fullName>
        <ecNumber evidence="5 7">6.3.3.2</ecNumber>
    </recommendedName>
</protein>
<proteinExistence type="inferred from homology"/>
<accession>A0A1V9ZFD4</accession>
<organism evidence="8 9">
    <name type="scientific">Achlya hypogyna</name>
    <name type="common">Oomycete</name>
    <name type="synonym">Protoachlya hypogyna</name>
    <dbReference type="NCBI Taxonomy" id="1202772"/>
    <lineage>
        <taxon>Eukaryota</taxon>
        <taxon>Sar</taxon>
        <taxon>Stramenopiles</taxon>
        <taxon>Oomycota</taxon>
        <taxon>Saprolegniomycetes</taxon>
        <taxon>Saprolegniales</taxon>
        <taxon>Achlyaceae</taxon>
        <taxon>Achlya</taxon>
    </lineage>
</organism>
<dbReference type="InterPro" id="IPR037171">
    <property type="entry name" value="NagB/RpiA_transferase-like"/>
</dbReference>
<dbReference type="EC" id="6.3.3.2" evidence="5 7"/>
<dbReference type="InterPro" id="IPR002698">
    <property type="entry name" value="FTHF_cligase"/>
</dbReference>
<gene>
    <name evidence="8" type="ORF">ACHHYP_13755</name>
</gene>
<evidence type="ECO:0000256" key="1">
    <source>
        <dbReference type="ARBA" id="ARBA00010638"/>
    </source>
</evidence>
<evidence type="ECO:0000256" key="5">
    <source>
        <dbReference type="ARBA" id="ARBA00038966"/>
    </source>
</evidence>
<keyword evidence="9" id="KW-1185">Reference proteome</keyword>
<dbReference type="GO" id="GO:0005739">
    <property type="term" value="C:mitochondrion"/>
    <property type="evidence" value="ECO:0007669"/>
    <property type="project" value="TreeGrafter"/>
</dbReference>
<dbReference type="PIRSF" id="PIRSF006806">
    <property type="entry name" value="FTHF_cligase"/>
    <property type="match status" value="1"/>
</dbReference>
<dbReference type="PANTHER" id="PTHR23407">
    <property type="entry name" value="ATPASE INHIBITOR/5-FORMYLTETRAHYDROFOLATE CYCLO-LIGASE"/>
    <property type="match status" value="1"/>
</dbReference>
<feature type="binding site" evidence="6">
    <location>
        <position position="62"/>
    </location>
    <ligand>
        <name>substrate</name>
    </ligand>
</feature>
<comment type="caution">
    <text evidence="8">The sequence shown here is derived from an EMBL/GenBank/DDBJ whole genome shotgun (WGS) entry which is preliminary data.</text>
</comment>
<keyword evidence="7" id="KW-0460">Magnesium</keyword>
<keyword evidence="3 6" id="KW-0067">ATP-binding</keyword>
<evidence type="ECO:0000256" key="3">
    <source>
        <dbReference type="ARBA" id="ARBA00022840"/>
    </source>
</evidence>
<dbReference type="OrthoDB" id="2015992at2759"/>
<reference evidence="8 9" key="1">
    <citation type="journal article" date="2014" name="Genome Biol. Evol.">
        <title>The secreted proteins of Achlya hypogyna and Thraustotheca clavata identify the ancestral oomycete secretome and reveal gene acquisitions by horizontal gene transfer.</title>
        <authorList>
            <person name="Misner I."/>
            <person name="Blouin N."/>
            <person name="Leonard G."/>
            <person name="Richards T.A."/>
            <person name="Lane C.E."/>
        </authorList>
    </citation>
    <scope>NUCLEOTIDE SEQUENCE [LARGE SCALE GENOMIC DNA]</scope>
    <source>
        <strain evidence="8 9">ATCC 48635</strain>
    </source>
</reference>
<dbReference type="GO" id="GO:0046872">
    <property type="term" value="F:metal ion binding"/>
    <property type="evidence" value="ECO:0007669"/>
    <property type="project" value="UniProtKB-KW"/>
</dbReference>
<sequence>MQTILRSSMMDVRSQKKALRKQVEGALRAMTPGAIVAQSNALAQHIIALDAIRTAQCVCVYLSMEHEARTAPILTQLFAAGKKVYVPKVTGMRSEDMVMLQVDSENEMASFPKSKWGIPEPPELLPNGTPRINALDALDIDVVLVPGVAFDAHRNRLGHGKGYYDCFFQRYALRNGGELPATIGLALDVQMVPAVPTSDHDKVLDMVATPTGVLQ</sequence>
<keyword evidence="2 6" id="KW-0547">Nucleotide-binding</keyword>
<feature type="binding site" evidence="6">
    <location>
        <position position="67"/>
    </location>
    <ligand>
        <name>substrate</name>
    </ligand>
</feature>
<dbReference type="STRING" id="1202772.A0A1V9ZFD4"/>
<evidence type="ECO:0000256" key="2">
    <source>
        <dbReference type="ARBA" id="ARBA00022741"/>
    </source>
</evidence>
<keyword evidence="7" id="KW-0479">Metal-binding</keyword>